<dbReference type="EMBL" id="CP032125">
    <property type="protein sequence ID" value="AXX96736.1"/>
    <property type="molecule type" value="Genomic_DNA"/>
</dbReference>
<dbReference type="Proteomes" id="UP000261704">
    <property type="component" value="Chromosome"/>
</dbReference>
<dbReference type="RefSeq" id="WP_118941394.1">
    <property type="nucleotide sequence ID" value="NZ_CP032125.1"/>
</dbReference>
<name>A0A347UD08_9RHOB</name>
<reference evidence="1 2" key="1">
    <citation type="submission" date="2018-09" db="EMBL/GenBank/DDBJ databases">
        <title>Profundibacter amoris BAR1 gen. nov., sp. nov., a new member of the Roseobacter clade isolated at Lokis Castle Vent Field on the Arctic Mid-Oceanic Ridge.</title>
        <authorList>
            <person name="Le Moine Bauer S."/>
            <person name="Sjoeberg A.G."/>
            <person name="L'Haridon S."/>
            <person name="Stokke R."/>
            <person name="Roalkvam I."/>
            <person name="Steen I.H."/>
            <person name="Dahle H."/>
        </authorList>
    </citation>
    <scope>NUCLEOTIDE SEQUENCE [LARGE SCALE GENOMIC DNA]</scope>
    <source>
        <strain evidence="1 2">BAR1</strain>
    </source>
</reference>
<proteinExistence type="predicted"/>
<organism evidence="1 2">
    <name type="scientific">Profundibacter amoris</name>
    <dbReference type="NCBI Taxonomy" id="2171755"/>
    <lineage>
        <taxon>Bacteria</taxon>
        <taxon>Pseudomonadati</taxon>
        <taxon>Pseudomonadota</taxon>
        <taxon>Alphaproteobacteria</taxon>
        <taxon>Rhodobacterales</taxon>
        <taxon>Paracoccaceae</taxon>
        <taxon>Profundibacter</taxon>
    </lineage>
</organism>
<evidence type="ECO:0000313" key="2">
    <source>
        <dbReference type="Proteomes" id="UP000261704"/>
    </source>
</evidence>
<gene>
    <name evidence="1" type="ORF">BAR1_01555</name>
</gene>
<dbReference type="KEGG" id="pamo:BAR1_01555"/>
<keyword evidence="2" id="KW-1185">Reference proteome</keyword>
<dbReference type="AlphaFoldDB" id="A0A347UD08"/>
<evidence type="ECO:0000313" key="1">
    <source>
        <dbReference type="EMBL" id="AXX96736.1"/>
    </source>
</evidence>
<accession>A0A347UD08</accession>
<sequence length="100" mass="11360">MHRILIVFALTAAIMLFIFNSADWYANKSALPRFCEKPAQTVAIVEEILTSPTPGEGKERRPYIIAAKLIFLVPREEDEPMPDYMTRLRSRISQSCGVAF</sequence>
<protein>
    <submittedName>
        <fullName evidence="1">Uncharacterized protein</fullName>
    </submittedName>
</protein>